<dbReference type="Proteomes" id="UP000830729">
    <property type="component" value="Chromosome"/>
</dbReference>
<dbReference type="Pfam" id="PF24422">
    <property type="entry name" value="DUF7552"/>
    <property type="match status" value="1"/>
</dbReference>
<proteinExistence type="predicted"/>
<protein>
    <submittedName>
        <fullName evidence="3">Uncharacterized protein</fullName>
    </submittedName>
</protein>
<dbReference type="AlphaFoldDB" id="A0A8U0HTP2"/>
<reference evidence="3 4" key="1">
    <citation type="submission" date="2022-04" db="EMBL/GenBank/DDBJ databases">
        <title>Diverse halophilic archaea isolated from saline environments.</title>
        <authorList>
            <person name="Cui H.-L."/>
        </authorList>
    </citation>
    <scope>NUCLEOTIDE SEQUENCE [LARGE SCALE GENOMIC DNA]</scope>
    <source>
        <strain evidence="3 4">XZYJT49</strain>
    </source>
</reference>
<keyword evidence="4" id="KW-1185">Reference proteome</keyword>
<sequence>MVGGTLRDLRERIADRHDDDGRYYVSCARTGERPVPVAGKRFAGRETAAAAAELAAEYRAELRRYDPRLPHYDLVVSEEPGPDGPVDPAPVVEESLDALSASDFCHDVAAAVFEALSELGETAVERAVLEAYLHSAESVTTPDELCLVLLSTAASELDDRLAPDRQGEVLRAAADRLGERSGPDAPADRADPVDATLARFDGLSLVGDYAVVRHGERERTANADGSAAGRSWTVTVEEYAFDSADDGVPTLPFAVELLRWLPDATIAVSDLRATGEAGWQFVVSADAASARAVSLAAPERV</sequence>
<evidence type="ECO:0000313" key="3">
    <source>
        <dbReference type="EMBL" id="UPV74066.1"/>
    </source>
</evidence>
<dbReference type="KEGG" id="halx:M0R89_16190"/>
<feature type="domain" description="DUF7551" evidence="1">
    <location>
        <begin position="102"/>
        <end position="292"/>
    </location>
</feature>
<accession>A0A8U0HTP2</accession>
<dbReference type="InterPro" id="IPR055973">
    <property type="entry name" value="DUF7551"/>
</dbReference>
<name>A0A8U0HTP2_9EURY</name>
<dbReference type="Pfam" id="PF24420">
    <property type="entry name" value="DUF7551"/>
    <property type="match status" value="1"/>
</dbReference>
<dbReference type="GeneID" id="72186771"/>
<evidence type="ECO:0000313" key="4">
    <source>
        <dbReference type="Proteomes" id="UP000830729"/>
    </source>
</evidence>
<organism evidence="3 4">
    <name type="scientific">Halorussus limi</name>
    <dbReference type="NCBI Taxonomy" id="2938695"/>
    <lineage>
        <taxon>Archaea</taxon>
        <taxon>Methanobacteriati</taxon>
        <taxon>Methanobacteriota</taxon>
        <taxon>Stenosarchaea group</taxon>
        <taxon>Halobacteria</taxon>
        <taxon>Halobacteriales</taxon>
        <taxon>Haladaptataceae</taxon>
        <taxon>Halorussus</taxon>
    </lineage>
</organism>
<dbReference type="RefSeq" id="WP_248650114.1">
    <property type="nucleotide sequence ID" value="NZ_CP096659.1"/>
</dbReference>
<evidence type="ECO:0000259" key="2">
    <source>
        <dbReference type="Pfam" id="PF24422"/>
    </source>
</evidence>
<dbReference type="EMBL" id="CP096659">
    <property type="protein sequence ID" value="UPV74066.1"/>
    <property type="molecule type" value="Genomic_DNA"/>
</dbReference>
<dbReference type="InterPro" id="IPR055974">
    <property type="entry name" value="DUF7552"/>
</dbReference>
<gene>
    <name evidence="3" type="ORF">M0R89_16190</name>
</gene>
<evidence type="ECO:0000259" key="1">
    <source>
        <dbReference type="Pfam" id="PF24420"/>
    </source>
</evidence>
<feature type="domain" description="DUF7552" evidence="2">
    <location>
        <begin position="5"/>
        <end position="79"/>
    </location>
</feature>